<sequence>MTALEKKTVILVTHQVEFLSQVNKILVIEGGEITQSGSYKELLMIGTTFEQLVNAHKSSIPVLDPTINQNKSEIQSQYMDRMEETRGSYLTKANSEGDISVKGLPGIQLTEEEETEIGNVGWKPFLDYILVSKGSLMLSSVIITQIGFVALQAVSSYWLAFGIQIPKISSSILIGVYSIISTISTFFVYLRSLSAALLGLKASKAFFSNFTNSIFNAPMLFFDSTPVERILTRGYYQASARELMRINGTTKAPVMNYAAETSLGAVTIRAFNMANRFFQSYLKLVDNDAKLFFYSNATMEWLILKVEALQNLTLFTAVFRLVLLPKGYADPGLVGLSLSYALALTSTQLFMIQWYSSLANYVISVERIKQFMHIPLEPPAIVKDRRPPSSWPSKGRIELQDLRVRELIIASTCLYR</sequence>
<evidence type="ECO:0000313" key="2">
    <source>
        <dbReference type="Proteomes" id="UP001060215"/>
    </source>
</evidence>
<protein>
    <submittedName>
        <fullName evidence="1">ABC transporter C family member 8</fullName>
    </submittedName>
</protein>
<name>A0ACC0F479_9ERIC</name>
<keyword evidence="2" id="KW-1185">Reference proteome</keyword>
<evidence type="ECO:0000313" key="1">
    <source>
        <dbReference type="EMBL" id="KAI7982877.1"/>
    </source>
</evidence>
<dbReference type="Proteomes" id="UP001060215">
    <property type="component" value="Chromosome 11"/>
</dbReference>
<comment type="caution">
    <text evidence="1">The sequence shown here is derived from an EMBL/GenBank/DDBJ whole genome shotgun (WGS) entry which is preliminary data.</text>
</comment>
<dbReference type="EMBL" id="CM045768">
    <property type="protein sequence ID" value="KAI7982877.1"/>
    <property type="molecule type" value="Genomic_DNA"/>
</dbReference>
<gene>
    <name evidence="1" type="ORF">LOK49_LG15G01264</name>
</gene>
<organism evidence="1 2">
    <name type="scientific">Camellia lanceoleosa</name>
    <dbReference type="NCBI Taxonomy" id="1840588"/>
    <lineage>
        <taxon>Eukaryota</taxon>
        <taxon>Viridiplantae</taxon>
        <taxon>Streptophyta</taxon>
        <taxon>Embryophyta</taxon>
        <taxon>Tracheophyta</taxon>
        <taxon>Spermatophyta</taxon>
        <taxon>Magnoliopsida</taxon>
        <taxon>eudicotyledons</taxon>
        <taxon>Gunneridae</taxon>
        <taxon>Pentapetalae</taxon>
        <taxon>asterids</taxon>
        <taxon>Ericales</taxon>
        <taxon>Theaceae</taxon>
        <taxon>Camellia</taxon>
    </lineage>
</organism>
<reference evidence="1 2" key="1">
    <citation type="journal article" date="2022" name="Plant J.">
        <title>Chromosome-level genome of Camellia lanceoleosa provides a valuable resource for understanding genome evolution and self-incompatibility.</title>
        <authorList>
            <person name="Gong W."/>
            <person name="Xiao S."/>
            <person name="Wang L."/>
            <person name="Liao Z."/>
            <person name="Chang Y."/>
            <person name="Mo W."/>
            <person name="Hu G."/>
            <person name="Li W."/>
            <person name="Zhao G."/>
            <person name="Zhu H."/>
            <person name="Hu X."/>
            <person name="Ji K."/>
            <person name="Xiang X."/>
            <person name="Song Q."/>
            <person name="Yuan D."/>
            <person name="Jin S."/>
            <person name="Zhang L."/>
        </authorList>
    </citation>
    <scope>NUCLEOTIDE SEQUENCE [LARGE SCALE GENOMIC DNA]</scope>
    <source>
        <strain evidence="1">SQ_2022a</strain>
    </source>
</reference>
<proteinExistence type="predicted"/>
<accession>A0ACC0F479</accession>